<sequence>MRGRGWKKLLASAARNPTFPPNFGSVESFISRQKKNGFLEGRRRFCGGLVAAAAPGGLGSLLQSDSRPRLLLQVGSAPFFSPMQALVHRRPHFLVNEAPESSLVSIVGYVIRYRSWFFRRRLLMSHLPAPATALIVHCGSHDRLRTWLISRFRCWA</sequence>
<accession>A0A1B6PQJ7</accession>
<protein>
    <submittedName>
        <fullName evidence="1">Uncharacterized protein</fullName>
    </submittedName>
</protein>
<reference evidence="2" key="2">
    <citation type="journal article" date="2018" name="Plant J.">
        <title>The Sorghum bicolor reference genome: improved assembly, gene annotations, a transcriptome atlas, and signatures of genome organization.</title>
        <authorList>
            <person name="McCormick R.F."/>
            <person name="Truong S.K."/>
            <person name="Sreedasyam A."/>
            <person name="Jenkins J."/>
            <person name="Shu S."/>
            <person name="Sims D."/>
            <person name="Kennedy M."/>
            <person name="Amirebrahimi M."/>
            <person name="Weers B.D."/>
            <person name="McKinley B."/>
            <person name="Mattison A."/>
            <person name="Morishige D.T."/>
            <person name="Grimwood J."/>
            <person name="Schmutz J."/>
            <person name="Mullet J.E."/>
        </authorList>
    </citation>
    <scope>NUCLEOTIDE SEQUENCE [LARGE SCALE GENOMIC DNA]</scope>
    <source>
        <strain evidence="2">cv. BTx623</strain>
    </source>
</reference>
<keyword evidence="2" id="KW-1185">Reference proteome</keyword>
<dbReference type="AlphaFoldDB" id="A0A1B6PQJ7"/>
<reference evidence="1 2" key="1">
    <citation type="journal article" date="2009" name="Nature">
        <title>The Sorghum bicolor genome and the diversification of grasses.</title>
        <authorList>
            <person name="Paterson A.H."/>
            <person name="Bowers J.E."/>
            <person name="Bruggmann R."/>
            <person name="Dubchak I."/>
            <person name="Grimwood J."/>
            <person name="Gundlach H."/>
            <person name="Haberer G."/>
            <person name="Hellsten U."/>
            <person name="Mitros T."/>
            <person name="Poliakov A."/>
            <person name="Schmutz J."/>
            <person name="Spannagl M."/>
            <person name="Tang H."/>
            <person name="Wang X."/>
            <person name="Wicker T."/>
            <person name="Bharti A.K."/>
            <person name="Chapman J."/>
            <person name="Feltus F.A."/>
            <person name="Gowik U."/>
            <person name="Grigoriev I.V."/>
            <person name="Lyons E."/>
            <person name="Maher C.A."/>
            <person name="Martis M."/>
            <person name="Narechania A."/>
            <person name="Otillar R.P."/>
            <person name="Penning B.W."/>
            <person name="Salamov A.A."/>
            <person name="Wang Y."/>
            <person name="Zhang L."/>
            <person name="Carpita N.C."/>
            <person name="Freeling M."/>
            <person name="Gingle A.R."/>
            <person name="Hash C.T."/>
            <person name="Keller B."/>
            <person name="Klein P."/>
            <person name="Kresovich S."/>
            <person name="McCann M.C."/>
            <person name="Ming R."/>
            <person name="Peterson D.G."/>
            <person name="Mehboob-ur-Rahman"/>
            <person name="Ware D."/>
            <person name="Westhoff P."/>
            <person name="Mayer K.F."/>
            <person name="Messing J."/>
            <person name="Rokhsar D.S."/>
        </authorList>
    </citation>
    <scope>NUCLEOTIDE SEQUENCE [LARGE SCALE GENOMIC DNA]</scope>
    <source>
        <strain evidence="2">cv. BTx623</strain>
    </source>
</reference>
<dbReference type="Gramene" id="KXG27940">
    <property type="protein sequence ID" value="KXG27940"/>
    <property type="gene ID" value="SORBI_3005G066800"/>
</dbReference>
<proteinExistence type="predicted"/>
<evidence type="ECO:0000313" key="1">
    <source>
        <dbReference type="EMBL" id="KXG27940.1"/>
    </source>
</evidence>
<name>A0A1B6PQJ7_SORBI</name>
<organism evidence="1 2">
    <name type="scientific">Sorghum bicolor</name>
    <name type="common">Sorghum</name>
    <name type="synonym">Sorghum vulgare</name>
    <dbReference type="NCBI Taxonomy" id="4558"/>
    <lineage>
        <taxon>Eukaryota</taxon>
        <taxon>Viridiplantae</taxon>
        <taxon>Streptophyta</taxon>
        <taxon>Embryophyta</taxon>
        <taxon>Tracheophyta</taxon>
        <taxon>Spermatophyta</taxon>
        <taxon>Magnoliopsida</taxon>
        <taxon>Liliopsida</taxon>
        <taxon>Poales</taxon>
        <taxon>Poaceae</taxon>
        <taxon>PACMAD clade</taxon>
        <taxon>Panicoideae</taxon>
        <taxon>Andropogonodae</taxon>
        <taxon>Andropogoneae</taxon>
        <taxon>Sorghinae</taxon>
        <taxon>Sorghum</taxon>
    </lineage>
</organism>
<dbReference type="ExpressionAtlas" id="A0A1B6PQJ7">
    <property type="expression patterns" value="baseline"/>
</dbReference>
<dbReference type="EMBL" id="CM000764">
    <property type="protein sequence ID" value="KXG27940.1"/>
    <property type="molecule type" value="Genomic_DNA"/>
</dbReference>
<dbReference type="Proteomes" id="UP000000768">
    <property type="component" value="Chromosome 5"/>
</dbReference>
<evidence type="ECO:0000313" key="2">
    <source>
        <dbReference type="Proteomes" id="UP000000768"/>
    </source>
</evidence>
<gene>
    <name evidence="1" type="ORF">SORBI_3005G066800</name>
</gene>